<dbReference type="Gene3D" id="3.30.2390.20">
    <property type="entry name" value="Type VII secretion system EccB, repeat 1 domain"/>
    <property type="match status" value="1"/>
</dbReference>
<organism evidence="11 12">
    <name type="scientific">Amycolatopsis xylanica</name>
    <dbReference type="NCBI Taxonomy" id="589385"/>
    <lineage>
        <taxon>Bacteria</taxon>
        <taxon>Bacillati</taxon>
        <taxon>Actinomycetota</taxon>
        <taxon>Actinomycetes</taxon>
        <taxon>Pseudonocardiales</taxon>
        <taxon>Pseudonocardiaceae</taxon>
        <taxon>Amycolatopsis</taxon>
    </lineage>
</organism>
<dbReference type="GO" id="GO:0016787">
    <property type="term" value="F:hydrolase activity"/>
    <property type="evidence" value="ECO:0007669"/>
    <property type="project" value="UniProtKB-KW"/>
</dbReference>
<dbReference type="GO" id="GO:0005576">
    <property type="term" value="C:extracellular region"/>
    <property type="evidence" value="ECO:0007669"/>
    <property type="project" value="TreeGrafter"/>
</dbReference>
<keyword evidence="4 10" id="KW-0812">Transmembrane</keyword>
<keyword evidence="12" id="KW-1185">Reference proteome</keyword>
<keyword evidence="8 10" id="KW-1133">Transmembrane helix</keyword>
<comment type="subcellular location">
    <subcellularLocation>
        <location evidence="1">Cell membrane</location>
        <topology evidence="1">Single-pass membrane protein</topology>
    </subcellularLocation>
</comment>
<evidence type="ECO:0000313" key="12">
    <source>
        <dbReference type="Proteomes" id="UP000199515"/>
    </source>
</evidence>
<reference evidence="11 12" key="1">
    <citation type="submission" date="2016-10" db="EMBL/GenBank/DDBJ databases">
        <authorList>
            <person name="de Groot N.N."/>
        </authorList>
    </citation>
    <scope>NUCLEOTIDE SEQUENCE [LARGE SCALE GENOMIC DNA]</scope>
    <source>
        <strain evidence="11 12">CPCC 202699</strain>
    </source>
</reference>
<dbReference type="Gene3D" id="2.40.50.910">
    <property type="entry name" value="Type VII secretion system EccB, repeat 3 domain"/>
    <property type="match status" value="1"/>
</dbReference>
<accession>A0A1H3LKA7</accession>
<evidence type="ECO:0000256" key="8">
    <source>
        <dbReference type="ARBA" id="ARBA00022989"/>
    </source>
</evidence>
<dbReference type="AlphaFoldDB" id="A0A1H3LKA7"/>
<evidence type="ECO:0000256" key="2">
    <source>
        <dbReference type="ARBA" id="ARBA00008149"/>
    </source>
</evidence>
<evidence type="ECO:0000256" key="4">
    <source>
        <dbReference type="ARBA" id="ARBA00022692"/>
    </source>
</evidence>
<evidence type="ECO:0000256" key="1">
    <source>
        <dbReference type="ARBA" id="ARBA00004162"/>
    </source>
</evidence>
<keyword evidence="3" id="KW-1003">Cell membrane</keyword>
<comment type="similarity">
    <text evidence="2">Belongs to the EccB family.</text>
</comment>
<dbReference type="PANTHER" id="PTHR40765">
    <property type="entry name" value="ESX-2 SECRETION SYSTEM ATPASE ECCB2"/>
    <property type="match status" value="1"/>
</dbReference>
<dbReference type="Pfam" id="PF05108">
    <property type="entry name" value="T7SS_ESX1_EccB"/>
    <property type="match status" value="1"/>
</dbReference>
<evidence type="ECO:0000313" key="11">
    <source>
        <dbReference type="EMBL" id="SDY64579.1"/>
    </source>
</evidence>
<feature type="transmembrane region" description="Helical" evidence="10">
    <location>
        <begin position="21"/>
        <end position="44"/>
    </location>
</feature>
<evidence type="ECO:0000256" key="5">
    <source>
        <dbReference type="ARBA" id="ARBA00022741"/>
    </source>
</evidence>
<dbReference type="GO" id="GO:0005886">
    <property type="term" value="C:plasma membrane"/>
    <property type="evidence" value="ECO:0007669"/>
    <property type="project" value="UniProtKB-SubCell"/>
</dbReference>
<proteinExistence type="inferred from homology"/>
<keyword evidence="7" id="KW-0067">ATP-binding</keyword>
<evidence type="ECO:0000256" key="7">
    <source>
        <dbReference type="ARBA" id="ARBA00022840"/>
    </source>
</evidence>
<dbReference type="InterPro" id="IPR044857">
    <property type="entry name" value="T7SS_EccB_R1"/>
</dbReference>
<gene>
    <name evidence="11" type="ORF">SAMN05421504_106244</name>
</gene>
<keyword evidence="9 10" id="KW-0472">Membrane</keyword>
<dbReference type="InterPro" id="IPR042485">
    <property type="entry name" value="T7SS_EccB_R3"/>
</dbReference>
<dbReference type="InterPro" id="IPR007795">
    <property type="entry name" value="T7SS_EccB"/>
</dbReference>
<evidence type="ECO:0000256" key="6">
    <source>
        <dbReference type="ARBA" id="ARBA00022801"/>
    </source>
</evidence>
<dbReference type="Proteomes" id="UP000199515">
    <property type="component" value="Unassembled WGS sequence"/>
</dbReference>
<evidence type="ECO:0000256" key="3">
    <source>
        <dbReference type="ARBA" id="ARBA00022475"/>
    </source>
</evidence>
<dbReference type="PANTHER" id="PTHR40765:SF2">
    <property type="entry name" value="ESX-2 SECRETION SYSTEM ATPASE ECCB2"/>
    <property type="match status" value="1"/>
</dbReference>
<sequence>MQSALVRRDAVMLNDPMRTHSRATVVGFFLGMIGMIGFVVWGLLSPAPSVPEAGKIVIGEQSGTVYVVMGNPKKLYPTFNMASARLLLMAQGGASGGKPSPATVVGDDQLRDVPRGRLTGIPDGPQLLPSASQRISNDWAVCDEIGIDRSLPGELSGKNETSVYAGVPKLGRELANNEALLAKSALGKTYLVYRLAGSVNQRNANTVRAEIDPKNSGPVNTALELGGTTPRFISEGMLNAIPEVPMLTKPFIEGADTAPPFAMNNLKIGDVFSTQPAGAPMEYWVITRTGIQHVSPVVANILRGSSNSIQSLGFDKIQNVKQLKPTDDGALQVQDYPQTKVAPLDPAKQSEVACLGWNITGEGNGRDVHTSVYVDNKLPAPKNDSIELGTPSADRGLVNRFYMKPGFAAAVRSVVIKEQFDRGPIQLVSDRGLRYGVPDVKTAEGLGLDNLQPAPEAILALLPSGASLNTQDVLATYDTVPIDKAAKNYPTARPSSAAAPPPGK</sequence>
<dbReference type="NCBIfam" id="TIGR03919">
    <property type="entry name" value="T7SS_EccB"/>
    <property type="match status" value="1"/>
</dbReference>
<protein>
    <submittedName>
        <fullName evidence="11">Type VII secretion protein EccB</fullName>
    </submittedName>
</protein>
<evidence type="ECO:0000256" key="9">
    <source>
        <dbReference type="ARBA" id="ARBA00023136"/>
    </source>
</evidence>
<dbReference type="STRING" id="589385.SAMN05421504_106244"/>
<dbReference type="EMBL" id="FNON01000006">
    <property type="protein sequence ID" value="SDY64579.1"/>
    <property type="molecule type" value="Genomic_DNA"/>
</dbReference>
<evidence type="ECO:0000256" key="10">
    <source>
        <dbReference type="SAM" id="Phobius"/>
    </source>
</evidence>
<name>A0A1H3LKA7_9PSEU</name>
<keyword evidence="6" id="KW-0378">Hydrolase</keyword>
<dbReference type="GO" id="GO:0005524">
    <property type="term" value="F:ATP binding"/>
    <property type="evidence" value="ECO:0007669"/>
    <property type="project" value="UniProtKB-KW"/>
</dbReference>
<keyword evidence="5" id="KW-0547">Nucleotide-binding</keyword>